<feature type="region of interest" description="Disordered" evidence="7">
    <location>
        <begin position="96"/>
        <end position="120"/>
    </location>
</feature>
<dbReference type="Pfam" id="PF23007">
    <property type="entry name" value="DnaA_N-like_STI"/>
    <property type="match status" value="1"/>
</dbReference>
<evidence type="ECO:0000256" key="4">
    <source>
        <dbReference type="ARBA" id="ARBA00022833"/>
    </source>
</evidence>
<dbReference type="KEGG" id="mtr:25489513"/>
<dbReference type="GO" id="GO:0003887">
    <property type="term" value="F:DNA-directed DNA polymerase activity"/>
    <property type="evidence" value="ECO:0007669"/>
    <property type="project" value="UniProtKB-KW"/>
</dbReference>
<keyword evidence="11" id="KW-0239">DNA-directed DNA polymerase</keyword>
<dbReference type="EMBL" id="PSQE01000003">
    <property type="protein sequence ID" value="RHN68678.1"/>
    <property type="molecule type" value="Genomic_DNA"/>
</dbReference>
<dbReference type="GO" id="GO:0009360">
    <property type="term" value="C:DNA polymerase III complex"/>
    <property type="evidence" value="ECO:0007669"/>
    <property type="project" value="InterPro"/>
</dbReference>
<evidence type="ECO:0000256" key="2">
    <source>
        <dbReference type="ARBA" id="ARBA00022723"/>
    </source>
</evidence>
<dbReference type="PANTHER" id="PTHR11669:SF54">
    <property type="entry name" value="DNA POLYMERASE III SUBUNIT GAMMA_TAU"/>
    <property type="match status" value="1"/>
</dbReference>
<keyword evidence="3" id="KW-0547">Nucleotide-binding</keyword>
<feature type="domain" description="STICHEL DnaA-N-like alpha-beta" evidence="9">
    <location>
        <begin position="660"/>
        <end position="744"/>
    </location>
</feature>
<dbReference type="OMA" id="TSANHSY"/>
<dbReference type="GO" id="GO:0005663">
    <property type="term" value="C:DNA replication factor C complex"/>
    <property type="evidence" value="ECO:0000318"/>
    <property type="project" value="GO_Central"/>
</dbReference>
<dbReference type="GO" id="GO:0006261">
    <property type="term" value="P:DNA-templated DNA replication"/>
    <property type="evidence" value="ECO:0000318"/>
    <property type="project" value="GO_Central"/>
</dbReference>
<proteinExistence type="inferred from homology"/>
<dbReference type="PANTHER" id="PTHR11669">
    <property type="entry name" value="REPLICATION FACTOR C / DNA POLYMERASE III GAMMA-TAU SUBUNIT"/>
    <property type="match status" value="1"/>
</dbReference>
<dbReference type="InterPro" id="IPR027417">
    <property type="entry name" value="P-loop_NTPase"/>
</dbReference>
<dbReference type="Gene3D" id="3.40.50.300">
    <property type="entry name" value="P-loop containing nucleotide triphosphate hydrolases"/>
    <property type="match status" value="1"/>
</dbReference>
<dbReference type="PaxDb" id="3880-AES85657"/>
<evidence type="ECO:0000256" key="7">
    <source>
        <dbReference type="SAM" id="MobiDB-lite"/>
    </source>
</evidence>
<dbReference type="eggNOG" id="KOG0989">
    <property type="taxonomic scope" value="Eukaryota"/>
</dbReference>
<keyword evidence="13" id="KW-1185">Reference proteome</keyword>
<evidence type="ECO:0000256" key="6">
    <source>
        <dbReference type="ARBA" id="ARBA00023054"/>
    </source>
</evidence>
<accession>G8A2G9</accession>
<dbReference type="Proteomes" id="UP000265566">
    <property type="component" value="Chromosome 3"/>
</dbReference>
<dbReference type="Pfam" id="PF13177">
    <property type="entry name" value="DNA_pol3_delta2"/>
    <property type="match status" value="1"/>
</dbReference>
<dbReference type="EnsemblPlants" id="KEH34996">
    <property type="protein sequence ID" value="KEH34996"/>
    <property type="gene ID" value="MTR_3g075260"/>
</dbReference>
<dbReference type="ExpressionAtlas" id="G8A2G9">
    <property type="expression patterns" value="differential"/>
</dbReference>
<dbReference type="Gene3D" id="1.20.272.10">
    <property type="match status" value="1"/>
</dbReference>
<organism evidence="10 13">
    <name type="scientific">Medicago truncatula</name>
    <name type="common">Barrel medic</name>
    <name type="synonym">Medicago tribuloides</name>
    <dbReference type="NCBI Taxonomy" id="3880"/>
    <lineage>
        <taxon>Eukaryota</taxon>
        <taxon>Viridiplantae</taxon>
        <taxon>Streptophyta</taxon>
        <taxon>Embryophyta</taxon>
        <taxon>Tracheophyta</taxon>
        <taxon>Spermatophyta</taxon>
        <taxon>Magnoliopsida</taxon>
        <taxon>eudicotyledons</taxon>
        <taxon>Gunneridae</taxon>
        <taxon>Pentapetalae</taxon>
        <taxon>rosids</taxon>
        <taxon>fabids</taxon>
        <taxon>Fabales</taxon>
        <taxon>Fabaceae</taxon>
        <taxon>Papilionoideae</taxon>
        <taxon>50 kb inversion clade</taxon>
        <taxon>NPAAA clade</taxon>
        <taxon>Hologalegina</taxon>
        <taxon>IRL clade</taxon>
        <taxon>Trifolieae</taxon>
        <taxon>Medicago</taxon>
    </lineage>
</organism>
<dbReference type="NCBIfam" id="TIGR02397">
    <property type="entry name" value="dnaX_nterm"/>
    <property type="match status" value="1"/>
</dbReference>
<dbReference type="SUPFAM" id="SSF48019">
    <property type="entry name" value="post-AAA+ oligomerization domain-like"/>
    <property type="match status" value="1"/>
</dbReference>
<evidence type="ECO:0000256" key="3">
    <source>
        <dbReference type="ARBA" id="ARBA00022741"/>
    </source>
</evidence>
<keyword evidence="5" id="KW-0067">ATP-binding</keyword>
<feature type="domain" description="DNA polymerase III subunit gamma/tau helical lid" evidence="8">
    <location>
        <begin position="444"/>
        <end position="484"/>
    </location>
</feature>
<evidence type="ECO:0000313" key="10">
    <source>
        <dbReference type="EMBL" id="KEH34996.1"/>
    </source>
</evidence>
<dbReference type="EC" id="2.7.7.7" evidence="11"/>
<evidence type="ECO:0000313" key="12">
    <source>
        <dbReference type="EnsemblPlants" id="KEH34996"/>
    </source>
</evidence>
<keyword evidence="11" id="KW-0548">Nucleotidyltransferase</keyword>
<dbReference type="EMBL" id="CM001219">
    <property type="protein sequence ID" value="KEH34996.1"/>
    <property type="molecule type" value="Genomic_DNA"/>
</dbReference>
<dbReference type="InterPro" id="IPR012763">
    <property type="entry name" value="DNA_pol_III_sug/sutau_N"/>
</dbReference>
<keyword evidence="4" id="KW-0862">Zinc</keyword>
<dbReference type="Gramene" id="rna17060">
    <property type="protein sequence ID" value="RHN68678.1"/>
    <property type="gene ID" value="gene17060"/>
</dbReference>
<reference evidence="10 13" key="1">
    <citation type="journal article" date="2011" name="Nature">
        <title>The Medicago genome provides insight into the evolution of rhizobial symbioses.</title>
        <authorList>
            <person name="Young N.D."/>
            <person name="Debelle F."/>
            <person name="Oldroyd G.E."/>
            <person name="Geurts R."/>
            <person name="Cannon S.B."/>
            <person name="Udvardi M.K."/>
            <person name="Benedito V.A."/>
            <person name="Mayer K.F."/>
            <person name="Gouzy J."/>
            <person name="Schoof H."/>
            <person name="Van de Peer Y."/>
            <person name="Proost S."/>
            <person name="Cook D.R."/>
            <person name="Meyers B.C."/>
            <person name="Spannagl M."/>
            <person name="Cheung F."/>
            <person name="De Mita S."/>
            <person name="Krishnakumar V."/>
            <person name="Gundlach H."/>
            <person name="Zhou S."/>
            <person name="Mudge J."/>
            <person name="Bharti A.K."/>
            <person name="Murray J.D."/>
            <person name="Naoumkina M.A."/>
            <person name="Rosen B."/>
            <person name="Silverstein K.A."/>
            <person name="Tang H."/>
            <person name="Rombauts S."/>
            <person name="Zhao P.X."/>
            <person name="Zhou P."/>
            <person name="Barbe V."/>
            <person name="Bardou P."/>
            <person name="Bechner M."/>
            <person name="Bellec A."/>
            <person name="Berger A."/>
            <person name="Berges H."/>
            <person name="Bidwell S."/>
            <person name="Bisseling T."/>
            <person name="Choisne N."/>
            <person name="Couloux A."/>
            <person name="Denny R."/>
            <person name="Deshpande S."/>
            <person name="Dai X."/>
            <person name="Doyle J.J."/>
            <person name="Dudez A.M."/>
            <person name="Farmer A.D."/>
            <person name="Fouteau S."/>
            <person name="Franken C."/>
            <person name="Gibelin C."/>
            <person name="Gish J."/>
            <person name="Goldstein S."/>
            <person name="Gonzalez A.J."/>
            <person name="Green P.J."/>
            <person name="Hallab A."/>
            <person name="Hartog M."/>
            <person name="Hua A."/>
            <person name="Humphray S.J."/>
            <person name="Jeong D.H."/>
            <person name="Jing Y."/>
            <person name="Jocker A."/>
            <person name="Kenton S.M."/>
            <person name="Kim D.J."/>
            <person name="Klee K."/>
            <person name="Lai H."/>
            <person name="Lang C."/>
            <person name="Lin S."/>
            <person name="Macmil S.L."/>
            <person name="Magdelenat G."/>
            <person name="Matthews L."/>
            <person name="McCorrison J."/>
            <person name="Monaghan E.L."/>
            <person name="Mun J.H."/>
            <person name="Najar F.Z."/>
            <person name="Nicholson C."/>
            <person name="Noirot C."/>
            <person name="O'Bleness M."/>
            <person name="Paule C.R."/>
            <person name="Poulain J."/>
            <person name="Prion F."/>
            <person name="Qin B."/>
            <person name="Qu C."/>
            <person name="Retzel E.F."/>
            <person name="Riddle C."/>
            <person name="Sallet E."/>
            <person name="Samain S."/>
            <person name="Samson N."/>
            <person name="Sanders I."/>
            <person name="Saurat O."/>
            <person name="Scarpelli C."/>
            <person name="Schiex T."/>
            <person name="Segurens B."/>
            <person name="Severin A.J."/>
            <person name="Sherrier D.J."/>
            <person name="Shi R."/>
            <person name="Sims S."/>
            <person name="Singer S.R."/>
            <person name="Sinharoy S."/>
            <person name="Sterck L."/>
            <person name="Viollet A."/>
            <person name="Wang B.B."/>
            <person name="Wang K."/>
            <person name="Wang M."/>
            <person name="Wang X."/>
            <person name="Warfsmann J."/>
            <person name="Weissenbach J."/>
            <person name="White D.D."/>
            <person name="White J.D."/>
            <person name="Wiley G.B."/>
            <person name="Wincker P."/>
            <person name="Xing Y."/>
            <person name="Yang L."/>
            <person name="Yao Z."/>
            <person name="Ying F."/>
            <person name="Zhai J."/>
            <person name="Zhou L."/>
            <person name="Zuber A."/>
            <person name="Denarie J."/>
            <person name="Dixon R.A."/>
            <person name="May G.D."/>
            <person name="Schwartz D.C."/>
            <person name="Rogers J."/>
            <person name="Quetier F."/>
            <person name="Town C.D."/>
            <person name="Roe B.A."/>
        </authorList>
    </citation>
    <scope>NUCLEOTIDE SEQUENCE [LARGE SCALE GENOMIC DNA]</scope>
    <source>
        <strain evidence="10">A17</strain>
        <strain evidence="12 13">cv. Jemalong A17</strain>
    </source>
</reference>
<dbReference type="Gene3D" id="1.10.8.60">
    <property type="match status" value="1"/>
</dbReference>
<reference evidence="14" key="4">
    <citation type="journal article" date="2018" name="Nat. Plants">
        <title>Whole-genome landscape of Medicago truncatula symbiotic genes.</title>
        <authorList>
            <person name="Pecrix Y."/>
            <person name="Staton S.E."/>
            <person name="Sallet E."/>
            <person name="Lelandais-Briere C."/>
            <person name="Moreau S."/>
            <person name="Carrere S."/>
            <person name="Blein T."/>
            <person name="Jardinaud M.F."/>
            <person name="Latrasse D."/>
            <person name="Zouine M."/>
            <person name="Zahm M."/>
            <person name="Kreplak J."/>
            <person name="Mayjonade B."/>
            <person name="Satge C."/>
            <person name="Perez M."/>
            <person name="Cauet S."/>
            <person name="Marande W."/>
            <person name="Chantry-Darmon C."/>
            <person name="Lopez-Roques C."/>
            <person name="Bouchez O."/>
            <person name="Berard A."/>
            <person name="Debelle F."/>
            <person name="Munos S."/>
            <person name="Bendahmane A."/>
            <person name="Berges H."/>
            <person name="Niebel A."/>
            <person name="Buitink J."/>
            <person name="Frugier F."/>
            <person name="Benhamed M."/>
            <person name="Crespi M."/>
            <person name="Gouzy J."/>
            <person name="Gamas P."/>
        </authorList>
    </citation>
    <scope>NUCLEOTIDE SEQUENCE [LARGE SCALE GENOMIC DNA]</scope>
    <source>
        <strain evidence="14">cv. Jemalong A17</strain>
    </source>
</reference>
<gene>
    <name evidence="12" type="primary">25489513</name>
    <name evidence="10" type="ordered locus">MTR_3g075260</name>
    <name evidence="11" type="ORF">MtrunA17_Chr3g0116491</name>
</gene>
<dbReference type="GO" id="GO:0005524">
    <property type="term" value="F:ATP binding"/>
    <property type="evidence" value="ECO:0007669"/>
    <property type="project" value="UniProtKB-KW"/>
</dbReference>
<keyword evidence="2" id="KW-0479">Metal-binding</keyword>
<dbReference type="InterPro" id="IPR054506">
    <property type="entry name" value="DnaA_N-like_STI"/>
</dbReference>
<dbReference type="OrthoDB" id="1899087at2759"/>
<evidence type="ECO:0000259" key="8">
    <source>
        <dbReference type="Pfam" id="PF22608"/>
    </source>
</evidence>
<reference evidence="12" key="3">
    <citation type="submission" date="2015-04" db="UniProtKB">
        <authorList>
            <consortium name="EnsemblPlants"/>
        </authorList>
    </citation>
    <scope>IDENTIFICATION</scope>
    <source>
        <strain evidence="12">cv. Jemalong A17</strain>
    </source>
</reference>
<dbReference type="GO" id="GO:0046872">
    <property type="term" value="F:metal ion binding"/>
    <property type="evidence" value="ECO:0007669"/>
    <property type="project" value="UniProtKB-KW"/>
</dbReference>
<dbReference type="Pfam" id="PF22608">
    <property type="entry name" value="DNAX_ATPase_lid"/>
    <property type="match status" value="1"/>
</dbReference>
<feature type="compositionally biased region" description="Polar residues" evidence="7">
    <location>
        <begin position="105"/>
        <end position="115"/>
    </location>
</feature>
<evidence type="ECO:0000256" key="5">
    <source>
        <dbReference type="ARBA" id="ARBA00022840"/>
    </source>
</evidence>
<dbReference type="InterPro" id="IPR050238">
    <property type="entry name" value="DNA_Rep/Repair_Clamp_Loader"/>
</dbReference>
<name>G8A2G9_MEDTR</name>
<dbReference type="GO" id="GO:0006281">
    <property type="term" value="P:DNA repair"/>
    <property type="evidence" value="ECO:0000318"/>
    <property type="project" value="GO_Central"/>
</dbReference>
<evidence type="ECO:0000313" key="11">
    <source>
        <dbReference type="EMBL" id="RHN68678.1"/>
    </source>
</evidence>
<dbReference type="Proteomes" id="UP000002051">
    <property type="component" value="Chromosome 3"/>
</dbReference>
<protein>
    <submittedName>
        <fullName evidence="10">DNA polymerase III subunit gamma/tau</fullName>
    </submittedName>
    <submittedName>
        <fullName evidence="11">Putative DNA-directed DNA polymerase</fullName>
        <ecNumber evidence="11">2.7.7.7</ecNumber>
    </submittedName>
</protein>
<dbReference type="FunFam" id="1.10.8.60:FF:000013">
    <property type="entry name" value="DNA polymerase III subunit gamma/tau"/>
    <property type="match status" value="1"/>
</dbReference>
<dbReference type="InterPro" id="IPR008921">
    <property type="entry name" value="DNA_pol3_clamp-load_cplx_C"/>
</dbReference>
<dbReference type="STRING" id="3880.G8A2G9"/>
<comment type="similarity">
    <text evidence="1">Belongs to the DnaX/STICHEL family.</text>
</comment>
<dbReference type="CDD" id="cd18137">
    <property type="entry name" value="HLD_clamp_pol_III_gamma_tau"/>
    <property type="match status" value="1"/>
</dbReference>
<reference evidence="10 13" key="2">
    <citation type="journal article" date="2014" name="BMC Genomics">
        <title>An improved genome release (version Mt4.0) for the model legume Medicago truncatula.</title>
        <authorList>
            <person name="Tang H."/>
            <person name="Krishnakumar V."/>
            <person name="Bidwell S."/>
            <person name="Rosen B."/>
            <person name="Chan A."/>
            <person name="Zhou S."/>
            <person name="Gentzbittel L."/>
            <person name="Childs K.L."/>
            <person name="Yandell M."/>
            <person name="Gundlach H."/>
            <person name="Mayer K.F."/>
            <person name="Schwartz D.C."/>
            <person name="Town C.D."/>
        </authorList>
    </citation>
    <scope>GENOME REANNOTATION</scope>
    <source>
        <strain evidence="10">A17</strain>
        <strain evidence="12 13">cv. Jemalong A17</strain>
    </source>
</reference>
<dbReference type="InterPro" id="IPR045085">
    <property type="entry name" value="HLD_clamp_pol_III_gamma_tau"/>
</dbReference>
<evidence type="ECO:0000259" key="9">
    <source>
        <dbReference type="Pfam" id="PF23007"/>
    </source>
</evidence>
<dbReference type="GO" id="GO:0003677">
    <property type="term" value="F:DNA binding"/>
    <property type="evidence" value="ECO:0007669"/>
    <property type="project" value="InterPro"/>
</dbReference>
<keyword evidence="11" id="KW-0808">Transferase</keyword>
<evidence type="ECO:0000256" key="1">
    <source>
        <dbReference type="ARBA" id="ARBA00006360"/>
    </source>
</evidence>
<evidence type="ECO:0000313" key="13">
    <source>
        <dbReference type="Proteomes" id="UP000002051"/>
    </source>
</evidence>
<evidence type="ECO:0000313" key="14">
    <source>
        <dbReference type="Proteomes" id="UP000265566"/>
    </source>
</evidence>
<dbReference type="SUPFAM" id="SSF52540">
    <property type="entry name" value="P-loop containing nucleoside triphosphate hydrolases"/>
    <property type="match status" value="1"/>
</dbReference>
<sequence>MMMDGRRHSVDLPISKALVALRRVRSLKDPSTNSVTNHSPLIDNLHWENSTGNGSLMFPDAFDSDDNLASSRHLGFKGGRELDATSLELSHGLLNSRPNRRSVYGNKSPSESCGSNHGGKGLDINDFKDGGLYYREIGRSSKLGRMDHAKPARKLLRKNQVKPSDVVGDIASNLSTPCPCVRNALSPQGSLALVNKDFGVLDNRENGCGKNCCLSNSPRFRESNLCFEKEDRSLILNCVDDTDLHGHRNVRDNGGESSPNLETPRMLSMKFRPLSFDDLVGQDMVVRSLLAALSSRRITSFYLFHGPRGTGKTSASKIFACALNCISNKKQRPCGLCRECVLFFSGRSKDVKEVDSVRINHTDQVKSLVKNACTPPVSSRFKVFIIDECQLLNPETWACLSNNQDNISQHAVFVMITTDLDKLPQSAVSRAQKYYFPKVQDANIACKLEKICTEEGLDFEQAALDLIAARSCGSVRDAEIMLDQLSLLGKKIKISLVYELTGIVSDDELLDLLDLALSPDTSNTVIRARELMRSRIDPLQLVSQLVNLIMDILAGNHENGGDEVRSKYSSRYTSKADLRKLSHALRIFTEAEKQLRISKNQSTWFTVALLQLSSADYPSTDADGNKLSLGGACNGDELGKNMEHFDAGSCENKSFRLVAQEDHEGTLDAIWYKATGICQSSKLKTFLRRKGKLSSLLVDQSTSSLAIVELEFGRRHHVSKAEKSWKLIASSLQCLLGCNIELRIIDVPLSTSNSPKRSSFNIFSCSRRIQQTSNEQESEIDYADYTSENPIMKNKTLSCSSSYCGSQIPPQNSYNETDPVSSLRSCEGNLLSSREIFLNTSMHEIMGASCSGVDSSKEEGHNGVHLVPSLPNSDNRSNCFPQSLWFQKKFRSSYSSNLSFQGI</sequence>
<keyword evidence="6" id="KW-0175">Coiled coil</keyword>
<reference evidence="11" key="5">
    <citation type="journal article" date="2018" name="Nat. Plants">
        <title>Whole-genome landscape of Medicago truncatula symbiotic genes.</title>
        <authorList>
            <person name="Pecrix Y."/>
            <person name="Gamas P."/>
            <person name="Carrere S."/>
        </authorList>
    </citation>
    <scope>NUCLEOTIDE SEQUENCE</scope>
    <source>
        <tissue evidence="11">Leaves</tissue>
    </source>
</reference>
<dbReference type="AlphaFoldDB" id="G8A2G9"/>